<dbReference type="PANTHER" id="PTHR13078:SF56">
    <property type="entry name" value="PEROXISOMAL MULTIFUNCTIONAL ENZYME TYPE 2"/>
    <property type="match status" value="1"/>
</dbReference>
<dbReference type="CDD" id="cd03448">
    <property type="entry name" value="HDE_HSD"/>
    <property type="match status" value="1"/>
</dbReference>
<dbReference type="InterPro" id="IPR054357">
    <property type="entry name" value="MFE-2_N"/>
</dbReference>
<reference evidence="3 4" key="1">
    <citation type="submission" date="2020-08" db="EMBL/GenBank/DDBJ databases">
        <title>Genomic Encyclopedia of Type Strains, Phase IV (KMG-IV): sequencing the most valuable type-strain genomes for metagenomic binning, comparative biology and taxonomic classification.</title>
        <authorList>
            <person name="Goeker M."/>
        </authorList>
    </citation>
    <scope>NUCLEOTIDE SEQUENCE [LARGE SCALE GENOMIC DNA]</scope>
    <source>
        <strain evidence="3 4">DSM 26189</strain>
    </source>
</reference>
<feature type="domain" description="Peroxisomal multifunctional enzyme type 2-like N-terminal" evidence="2">
    <location>
        <begin position="19"/>
        <end position="137"/>
    </location>
</feature>
<evidence type="ECO:0000259" key="2">
    <source>
        <dbReference type="Pfam" id="PF22622"/>
    </source>
</evidence>
<protein>
    <submittedName>
        <fullName evidence="3">Acyl dehydratase</fullName>
    </submittedName>
</protein>
<comment type="caution">
    <text evidence="3">The sequence shown here is derived from an EMBL/GenBank/DDBJ whole genome shotgun (WGS) entry which is preliminary data.</text>
</comment>
<evidence type="ECO:0000259" key="1">
    <source>
        <dbReference type="Pfam" id="PF01575"/>
    </source>
</evidence>
<dbReference type="GO" id="GO:0006635">
    <property type="term" value="P:fatty acid beta-oxidation"/>
    <property type="evidence" value="ECO:0007669"/>
    <property type="project" value="TreeGrafter"/>
</dbReference>
<evidence type="ECO:0000313" key="3">
    <source>
        <dbReference type="EMBL" id="MBB3926873.1"/>
    </source>
</evidence>
<dbReference type="Pfam" id="PF01575">
    <property type="entry name" value="MaoC_dehydratas"/>
    <property type="match status" value="1"/>
</dbReference>
<dbReference type="Proteomes" id="UP000571950">
    <property type="component" value="Unassembled WGS sequence"/>
</dbReference>
<name>A0A7W6BQG6_9SPHN</name>
<dbReference type="AlphaFoldDB" id="A0A7W6BQG6"/>
<dbReference type="PANTHER" id="PTHR13078">
    <property type="entry name" value="PEROXISOMAL MULTIFUNCTIONAL ENZYME TYPE 2-RELATED"/>
    <property type="match status" value="1"/>
</dbReference>
<keyword evidence="4" id="KW-1185">Reference proteome</keyword>
<dbReference type="EMBL" id="JACIDT010000008">
    <property type="protein sequence ID" value="MBB3926873.1"/>
    <property type="molecule type" value="Genomic_DNA"/>
</dbReference>
<proteinExistence type="predicted"/>
<organism evidence="3 4">
    <name type="scientific">Sphingobium jiangsuense</name>
    <dbReference type="NCBI Taxonomy" id="870476"/>
    <lineage>
        <taxon>Bacteria</taxon>
        <taxon>Pseudomonadati</taxon>
        <taxon>Pseudomonadota</taxon>
        <taxon>Alphaproteobacteria</taxon>
        <taxon>Sphingomonadales</taxon>
        <taxon>Sphingomonadaceae</taxon>
        <taxon>Sphingobium</taxon>
    </lineage>
</organism>
<evidence type="ECO:0000313" key="4">
    <source>
        <dbReference type="Proteomes" id="UP000571950"/>
    </source>
</evidence>
<dbReference type="Pfam" id="PF22622">
    <property type="entry name" value="MFE-2_hydrat-2_N"/>
    <property type="match status" value="1"/>
</dbReference>
<dbReference type="GO" id="GO:0003857">
    <property type="term" value="F:(3S)-3-hydroxyacyl-CoA dehydrogenase (NAD+) activity"/>
    <property type="evidence" value="ECO:0007669"/>
    <property type="project" value="TreeGrafter"/>
</dbReference>
<gene>
    <name evidence="3" type="ORF">GGR43_002596</name>
</gene>
<sequence length="278" mass="30078">MIDPRQLLAMEPIRTRHVFSKRDCMLYALGIGATGLPYVYEERLRAFPTMAVVLAHAGFFWRDPRFGADWKRLLAGGQSVEIHRPLPVEGEFIGLTRFEAVDDKGPGKGAIVQYSRSIETSDGGLVAVDRRTVVLRGDGGCGSAGGPIARPEGVDTGRTPDAEIELPTHCNQALIYRLSGDDNPLHVDPAMAKASGFDRPILHGLCTYGVACRALADALCDGDATPIRRMDARFTGIVYPGDRIVTRVWRSGTGQAAFDAIVKERGVSVLGGGRVEFL</sequence>
<dbReference type="GO" id="GO:0044594">
    <property type="term" value="F:17-beta-hydroxysteroid dehydrogenase (NAD+) activity"/>
    <property type="evidence" value="ECO:0007669"/>
    <property type="project" value="TreeGrafter"/>
</dbReference>
<dbReference type="GO" id="GO:0004300">
    <property type="term" value="F:enoyl-CoA hydratase activity"/>
    <property type="evidence" value="ECO:0007669"/>
    <property type="project" value="TreeGrafter"/>
</dbReference>
<accession>A0A7W6BQG6</accession>
<dbReference type="RefSeq" id="WP_188072370.1">
    <property type="nucleotide sequence ID" value="NZ_BSPS01000003.1"/>
</dbReference>
<dbReference type="InterPro" id="IPR002539">
    <property type="entry name" value="MaoC-like_dom"/>
</dbReference>
<dbReference type="SUPFAM" id="SSF54637">
    <property type="entry name" value="Thioesterase/thiol ester dehydrase-isomerase"/>
    <property type="match status" value="2"/>
</dbReference>
<dbReference type="Gene3D" id="3.10.129.10">
    <property type="entry name" value="Hotdog Thioesterase"/>
    <property type="match status" value="1"/>
</dbReference>
<feature type="domain" description="MaoC-like" evidence="1">
    <location>
        <begin position="156"/>
        <end position="269"/>
    </location>
</feature>
<dbReference type="InterPro" id="IPR029069">
    <property type="entry name" value="HotDog_dom_sf"/>
</dbReference>